<dbReference type="PANTHER" id="PTHR10720:SF0">
    <property type="entry name" value="HEME OXYGENASE"/>
    <property type="match status" value="1"/>
</dbReference>
<dbReference type="InterPro" id="IPR002051">
    <property type="entry name" value="Haem_Oase"/>
</dbReference>
<dbReference type="GO" id="GO:0004392">
    <property type="term" value="F:heme oxygenase (decyclizing) activity"/>
    <property type="evidence" value="ECO:0007669"/>
    <property type="project" value="InterPro"/>
</dbReference>
<name>A0A919MNN3_9ACTN</name>
<evidence type="ECO:0000313" key="7">
    <source>
        <dbReference type="Proteomes" id="UP000636960"/>
    </source>
</evidence>
<comment type="caution">
    <text evidence="6">The sequence shown here is derived from an EMBL/GenBank/DDBJ whole genome shotgun (WGS) entry which is preliminary data.</text>
</comment>
<dbReference type="Proteomes" id="UP000636960">
    <property type="component" value="Unassembled WGS sequence"/>
</dbReference>
<dbReference type="GO" id="GO:0046872">
    <property type="term" value="F:metal ion binding"/>
    <property type="evidence" value="ECO:0007669"/>
    <property type="project" value="UniProtKB-KW"/>
</dbReference>
<keyword evidence="1 4" id="KW-0349">Heme</keyword>
<evidence type="ECO:0000313" key="6">
    <source>
        <dbReference type="EMBL" id="GIE94206.1"/>
    </source>
</evidence>
<organism evidence="6 7">
    <name type="scientific">Paractinoplanes rishiriensis</name>
    <dbReference type="NCBI Taxonomy" id="1050105"/>
    <lineage>
        <taxon>Bacteria</taxon>
        <taxon>Bacillati</taxon>
        <taxon>Actinomycetota</taxon>
        <taxon>Actinomycetes</taxon>
        <taxon>Micromonosporales</taxon>
        <taxon>Micromonosporaceae</taxon>
        <taxon>Paractinoplanes</taxon>
    </lineage>
</organism>
<dbReference type="InterPro" id="IPR016053">
    <property type="entry name" value="Haem_Oase-like"/>
</dbReference>
<dbReference type="PRINTS" id="PR00088">
    <property type="entry name" value="HAEMOXYGNASE"/>
</dbReference>
<evidence type="ECO:0000256" key="1">
    <source>
        <dbReference type="ARBA" id="ARBA00022617"/>
    </source>
</evidence>
<dbReference type="EMBL" id="BOMV01000011">
    <property type="protein sequence ID" value="GIE94206.1"/>
    <property type="molecule type" value="Genomic_DNA"/>
</dbReference>
<accession>A0A919MNN3</accession>
<dbReference type="PANTHER" id="PTHR10720">
    <property type="entry name" value="HEME OXYGENASE"/>
    <property type="match status" value="1"/>
</dbReference>
<evidence type="ECO:0000256" key="2">
    <source>
        <dbReference type="ARBA" id="ARBA00022723"/>
    </source>
</evidence>
<dbReference type="SUPFAM" id="SSF48613">
    <property type="entry name" value="Heme oxygenase-like"/>
    <property type="match status" value="1"/>
</dbReference>
<gene>
    <name evidence="6" type="ORF">Ari01nite_16710</name>
</gene>
<proteinExistence type="predicted"/>
<protein>
    <submittedName>
        <fullName evidence="6">Heme oxygenase</fullName>
    </submittedName>
</protein>
<sequence length="217" mass="24174">MTTFAARLRRATMVEHREAETRSFIARLLAGSVPPDGFAALTAQYLVIYRELESAAEHMRTDPVAGPFADPALTRVPALEDDLSHLCGPDWQRSVQPLGATLRYARRLREHCHTSPAHFIAHHYVRYLGDLSGGLLVGRSVAETYRLGRDGVNFYEFDRIADPKAYKMTYRERLTALPLSEEDLAVLVAEAQLAFRLNAAVFQELGAAYPDDFAPAA</sequence>
<keyword evidence="2 5" id="KW-0479">Metal-binding</keyword>
<keyword evidence="3 5" id="KW-0408">Iron</keyword>
<dbReference type="GO" id="GO:0006979">
    <property type="term" value="P:response to oxidative stress"/>
    <property type="evidence" value="ECO:0007669"/>
    <property type="project" value="TreeGrafter"/>
</dbReference>
<keyword evidence="7" id="KW-1185">Reference proteome</keyword>
<dbReference type="GO" id="GO:0006788">
    <property type="term" value="P:heme oxidation"/>
    <property type="evidence" value="ECO:0007669"/>
    <property type="project" value="InterPro"/>
</dbReference>
<evidence type="ECO:0000256" key="5">
    <source>
        <dbReference type="PIRSR" id="PIRSR000343-2"/>
    </source>
</evidence>
<evidence type="ECO:0000256" key="3">
    <source>
        <dbReference type="ARBA" id="ARBA00023004"/>
    </source>
</evidence>
<feature type="binding site" evidence="4">
    <location>
        <position position="9"/>
    </location>
    <ligand>
        <name>heme b</name>
        <dbReference type="ChEBI" id="CHEBI:60344"/>
    </ligand>
</feature>
<dbReference type="AlphaFoldDB" id="A0A919MNN3"/>
<dbReference type="Gene3D" id="1.20.910.10">
    <property type="entry name" value="Heme oxygenase-like"/>
    <property type="match status" value="1"/>
</dbReference>
<reference evidence="6" key="1">
    <citation type="submission" date="2021-01" db="EMBL/GenBank/DDBJ databases">
        <title>Whole genome shotgun sequence of Actinoplanes rishiriensis NBRC 108556.</title>
        <authorList>
            <person name="Komaki H."/>
            <person name="Tamura T."/>
        </authorList>
    </citation>
    <scope>NUCLEOTIDE SEQUENCE</scope>
    <source>
        <strain evidence="6">NBRC 108556</strain>
    </source>
</reference>
<evidence type="ECO:0000256" key="4">
    <source>
        <dbReference type="PIRSR" id="PIRSR000343-1"/>
    </source>
</evidence>
<dbReference type="GO" id="GO:0042167">
    <property type="term" value="P:heme catabolic process"/>
    <property type="evidence" value="ECO:0007669"/>
    <property type="project" value="TreeGrafter"/>
</dbReference>
<dbReference type="GO" id="GO:0020037">
    <property type="term" value="F:heme binding"/>
    <property type="evidence" value="ECO:0007669"/>
    <property type="project" value="TreeGrafter"/>
</dbReference>
<dbReference type="CDD" id="cd19165">
    <property type="entry name" value="HemeO"/>
    <property type="match status" value="1"/>
</dbReference>
<feature type="binding site" evidence="4">
    <location>
        <position position="171"/>
    </location>
    <ligand>
        <name>heme b</name>
        <dbReference type="ChEBI" id="CHEBI:60344"/>
    </ligand>
</feature>
<dbReference type="Pfam" id="PF01126">
    <property type="entry name" value="Heme_oxygenase"/>
    <property type="match status" value="1"/>
</dbReference>
<dbReference type="PIRSF" id="PIRSF000343">
    <property type="entry name" value="Haem_Oase"/>
    <property type="match status" value="1"/>
</dbReference>
<dbReference type="InterPro" id="IPR016084">
    <property type="entry name" value="Haem_Oase-like_multi-hlx"/>
</dbReference>
<feature type="binding site" description="axial binding residue" evidence="5">
    <location>
        <position position="16"/>
    </location>
    <ligand>
        <name>heme b</name>
        <dbReference type="ChEBI" id="CHEBI:60344"/>
    </ligand>
    <ligandPart>
        <name>Fe</name>
        <dbReference type="ChEBI" id="CHEBI:18248"/>
    </ligandPart>
</feature>
<dbReference type="RefSeq" id="WP_203780525.1">
    <property type="nucleotide sequence ID" value="NZ_BOMV01000011.1"/>
</dbReference>
<feature type="binding site" evidence="4">
    <location>
        <position position="124"/>
    </location>
    <ligand>
        <name>heme b</name>
        <dbReference type="ChEBI" id="CHEBI:60344"/>
    </ligand>
</feature>